<evidence type="ECO:0000256" key="1">
    <source>
        <dbReference type="ARBA" id="ARBA00022908"/>
    </source>
</evidence>
<evidence type="ECO:0000313" key="8">
    <source>
        <dbReference type="Proteomes" id="UP000283587"/>
    </source>
</evidence>
<dbReference type="Pfam" id="PF00589">
    <property type="entry name" value="Phage_integrase"/>
    <property type="match status" value="1"/>
</dbReference>
<name>A0A419A9E6_9RHOB</name>
<reference evidence="8" key="1">
    <citation type="submission" date="2018-09" db="EMBL/GenBank/DDBJ databases">
        <title>Paracoccus onubensis nov. sp. a moderate halophilic bacterium isolated from Gruta de las Maravillas (Aracena, Spain).</title>
        <authorList>
            <person name="Jurado V."/>
            <person name="Gutierrez-Patricio S."/>
            <person name="Gonzalez-Pimentel J.L."/>
            <person name="Miller A.Z."/>
            <person name="Laiz L."/>
            <person name="Saiz-Jimenez C."/>
        </authorList>
    </citation>
    <scope>NUCLEOTIDE SEQUENCE [LARGE SCALE GENOMIC DNA]</scope>
    <source>
        <strain evidence="8">DSM 26381</strain>
    </source>
</reference>
<dbReference type="GO" id="GO:0003677">
    <property type="term" value="F:DNA binding"/>
    <property type="evidence" value="ECO:0007669"/>
    <property type="project" value="UniProtKB-UniRule"/>
</dbReference>
<keyword evidence="3" id="KW-0233">DNA recombination</keyword>
<proteinExistence type="predicted"/>
<sequence>MSRRIKLPRSVHWVTSKGKDYFYYQEGRGTAHAGPRIRLPDDPHSPAFWAAVQQAQGINDAVPTDTIGGLIDAYVAAWPGLPRKLAPSTQAHYLRYLKRVRMAWGSLRAEDLRPKHVQALMEKIGAEKPASANNILDALKAMCNWARGPRELLHHDPTHGVVKFTGGEGFKPWTPAQLQCADDNFTGALRRAYVLGRYTGQRVSDVIRLGWNDVDGDVIPLRQKKSGAFPVCPILPELEQEMRTWEKRPGPFLLQERGRNAGKPFTTNQLWKVFNEVRADLPELEGAVWHGLRANACIRHRLEGKTAMQISDMVGLSVEMVERYCRHADRKAVAQATVRELRERQNSGNVKPLKNLQQKGK</sequence>
<organism evidence="7 8">
    <name type="scientific">Paracoccus siganidrum</name>
    <dbReference type="NCBI Taxonomy" id="1276757"/>
    <lineage>
        <taxon>Bacteria</taxon>
        <taxon>Pseudomonadati</taxon>
        <taxon>Pseudomonadota</taxon>
        <taxon>Alphaproteobacteria</taxon>
        <taxon>Rhodobacterales</taxon>
        <taxon>Paracoccaceae</taxon>
        <taxon>Paracoccus</taxon>
    </lineage>
</organism>
<accession>A0A419A9E6</accession>
<dbReference type="GO" id="GO:0006310">
    <property type="term" value="P:DNA recombination"/>
    <property type="evidence" value="ECO:0007669"/>
    <property type="project" value="UniProtKB-KW"/>
</dbReference>
<dbReference type="EMBL" id="QZEW01000022">
    <property type="protein sequence ID" value="RJL18645.1"/>
    <property type="molecule type" value="Genomic_DNA"/>
</dbReference>
<feature type="domain" description="Core-binding (CB)" evidence="6">
    <location>
        <begin position="65"/>
        <end position="147"/>
    </location>
</feature>
<gene>
    <name evidence="7" type="ORF">D3P05_06745</name>
</gene>
<dbReference type="InterPro" id="IPR044068">
    <property type="entry name" value="CB"/>
</dbReference>
<dbReference type="PROSITE" id="PS51900">
    <property type="entry name" value="CB"/>
    <property type="match status" value="1"/>
</dbReference>
<dbReference type="InterPro" id="IPR002104">
    <property type="entry name" value="Integrase_catalytic"/>
</dbReference>
<feature type="domain" description="Tyr recombinase" evidence="5">
    <location>
        <begin position="168"/>
        <end position="338"/>
    </location>
</feature>
<evidence type="ECO:0000259" key="6">
    <source>
        <dbReference type="PROSITE" id="PS51900"/>
    </source>
</evidence>
<keyword evidence="8" id="KW-1185">Reference proteome</keyword>
<evidence type="ECO:0000256" key="2">
    <source>
        <dbReference type="ARBA" id="ARBA00023125"/>
    </source>
</evidence>
<keyword evidence="1" id="KW-0229">DNA integration</keyword>
<dbReference type="InterPro" id="IPR013762">
    <property type="entry name" value="Integrase-like_cat_sf"/>
</dbReference>
<evidence type="ECO:0000256" key="3">
    <source>
        <dbReference type="ARBA" id="ARBA00023172"/>
    </source>
</evidence>
<dbReference type="InterPro" id="IPR010998">
    <property type="entry name" value="Integrase_recombinase_N"/>
</dbReference>
<comment type="caution">
    <text evidence="7">The sequence shown here is derived from an EMBL/GenBank/DDBJ whole genome shotgun (WGS) entry which is preliminary data.</text>
</comment>
<dbReference type="Gene3D" id="1.10.150.130">
    <property type="match status" value="1"/>
</dbReference>
<dbReference type="InterPro" id="IPR011010">
    <property type="entry name" value="DNA_brk_join_enz"/>
</dbReference>
<evidence type="ECO:0000313" key="7">
    <source>
        <dbReference type="EMBL" id="RJL18645.1"/>
    </source>
</evidence>
<dbReference type="AlphaFoldDB" id="A0A419A9E6"/>
<keyword evidence="2 4" id="KW-0238">DNA-binding</keyword>
<protein>
    <submittedName>
        <fullName evidence="7">Integrase</fullName>
    </submittedName>
</protein>
<dbReference type="GO" id="GO:0015074">
    <property type="term" value="P:DNA integration"/>
    <property type="evidence" value="ECO:0007669"/>
    <property type="project" value="UniProtKB-KW"/>
</dbReference>
<dbReference type="RefSeq" id="WP_119897409.1">
    <property type="nucleotide sequence ID" value="NZ_QZEW01000022.1"/>
</dbReference>
<dbReference type="Gene3D" id="1.10.443.10">
    <property type="entry name" value="Intergrase catalytic core"/>
    <property type="match status" value="1"/>
</dbReference>
<dbReference type="OrthoDB" id="7510934at2"/>
<dbReference type="Proteomes" id="UP000283587">
    <property type="component" value="Unassembled WGS sequence"/>
</dbReference>
<evidence type="ECO:0000259" key="5">
    <source>
        <dbReference type="PROSITE" id="PS51898"/>
    </source>
</evidence>
<evidence type="ECO:0000256" key="4">
    <source>
        <dbReference type="PROSITE-ProRule" id="PRU01248"/>
    </source>
</evidence>
<dbReference type="PROSITE" id="PS51898">
    <property type="entry name" value="TYR_RECOMBINASE"/>
    <property type="match status" value="1"/>
</dbReference>
<dbReference type="SUPFAM" id="SSF56349">
    <property type="entry name" value="DNA breaking-rejoining enzymes"/>
    <property type="match status" value="1"/>
</dbReference>